<dbReference type="Gene3D" id="3.40.50.1820">
    <property type="entry name" value="alpha/beta hydrolase"/>
    <property type="match status" value="1"/>
</dbReference>
<evidence type="ECO:0000256" key="16">
    <source>
        <dbReference type="ARBA" id="ARBA00022898"/>
    </source>
</evidence>
<dbReference type="Pfam" id="PF08659">
    <property type="entry name" value="KR"/>
    <property type="match status" value="1"/>
</dbReference>
<dbReference type="EC" id="2.3.1.41" evidence="6"/>
<dbReference type="SMART" id="SM00825">
    <property type="entry name" value="PKS_KS"/>
    <property type="match status" value="1"/>
</dbReference>
<dbReference type="Gene3D" id="3.40.50.720">
    <property type="entry name" value="NAD(P)-binding Rossmann-like Domain"/>
    <property type="match status" value="1"/>
</dbReference>
<dbReference type="InterPro" id="IPR001227">
    <property type="entry name" value="Ac_transferase_dom_sf"/>
</dbReference>
<evidence type="ECO:0000256" key="21">
    <source>
        <dbReference type="ARBA" id="ARBA00023160"/>
    </source>
</evidence>
<evidence type="ECO:0000256" key="57">
    <source>
        <dbReference type="ARBA" id="ARBA00049171"/>
    </source>
</evidence>
<evidence type="ECO:0000256" key="38">
    <source>
        <dbReference type="ARBA" id="ARBA00047451"/>
    </source>
</evidence>
<evidence type="ECO:0000259" key="67">
    <source>
        <dbReference type="PROSITE" id="PS52019"/>
    </source>
</evidence>
<feature type="region of interest" description="N-terminal hotdog fold" evidence="64">
    <location>
        <begin position="895"/>
        <end position="1021"/>
    </location>
</feature>
<comment type="catalytic activity">
    <reaction evidence="30">
        <text>(3R)-hydroxyhexadecanoyl-[ACP] = (2E)-hexadecenoyl-[ACP] + H2O</text>
        <dbReference type="Rhea" id="RHEA:41908"/>
        <dbReference type="Rhea" id="RHEA-COMP:9650"/>
        <dbReference type="Rhea" id="RHEA-COMP:9651"/>
        <dbReference type="ChEBI" id="CHEBI:15377"/>
        <dbReference type="ChEBI" id="CHEBI:78480"/>
        <dbReference type="ChEBI" id="CHEBI:78481"/>
    </reaction>
    <physiologicalReaction direction="left-to-right" evidence="30">
        <dbReference type="Rhea" id="RHEA:41909"/>
    </physiologicalReaction>
</comment>
<keyword evidence="13" id="KW-0378">Hydrolase</keyword>
<dbReference type="EC" id="3.1.2.14" evidence="3"/>
<evidence type="ECO:0000256" key="48">
    <source>
        <dbReference type="ARBA" id="ARBA00048420"/>
    </source>
</evidence>
<evidence type="ECO:0000256" key="58">
    <source>
        <dbReference type="ARBA" id="ARBA00049263"/>
    </source>
</evidence>
<evidence type="ECO:0000256" key="60">
    <source>
        <dbReference type="ARBA" id="ARBA00049422"/>
    </source>
</evidence>
<comment type="catalytic activity">
    <reaction evidence="36">
        <text>a (3R)-hydroxyacyl-[ACP] + NADP(+) = a 3-oxoacyl-[ACP] + NADPH + H(+)</text>
        <dbReference type="Rhea" id="RHEA:17397"/>
        <dbReference type="Rhea" id="RHEA-COMP:9916"/>
        <dbReference type="Rhea" id="RHEA-COMP:9945"/>
        <dbReference type="ChEBI" id="CHEBI:15378"/>
        <dbReference type="ChEBI" id="CHEBI:57783"/>
        <dbReference type="ChEBI" id="CHEBI:58349"/>
        <dbReference type="ChEBI" id="CHEBI:78776"/>
        <dbReference type="ChEBI" id="CHEBI:78827"/>
        <dbReference type="EC" id="1.1.1.100"/>
    </reaction>
    <physiologicalReaction direction="right-to-left" evidence="36">
        <dbReference type="Rhea" id="RHEA:17399"/>
    </physiologicalReaction>
</comment>
<dbReference type="Pfam" id="PF21149">
    <property type="entry name" value="FAS_pseudo-KR"/>
    <property type="match status" value="1"/>
</dbReference>
<dbReference type="Pfam" id="PF00975">
    <property type="entry name" value="Thioesterase"/>
    <property type="match status" value="1"/>
</dbReference>
<evidence type="ECO:0000256" key="33">
    <source>
        <dbReference type="ARBA" id="ARBA00044883"/>
    </source>
</evidence>
<dbReference type="InterPro" id="IPR016035">
    <property type="entry name" value="Acyl_Trfase/lysoPLipase"/>
</dbReference>
<dbReference type="SMART" id="SM00827">
    <property type="entry name" value="PKS_AT"/>
    <property type="match status" value="1"/>
</dbReference>
<comment type="catalytic activity">
    <reaction evidence="45">
        <text>hexadecanoyl-[ACP] + malonyl-[ACP] + H(+) = 3-oxooctadecanoyl-[ACP] + holo-[ACP] + CO2</text>
        <dbReference type="Rhea" id="RHEA:41916"/>
        <dbReference type="Rhea" id="RHEA-COMP:9623"/>
        <dbReference type="Rhea" id="RHEA-COMP:9652"/>
        <dbReference type="Rhea" id="RHEA-COMP:9653"/>
        <dbReference type="Rhea" id="RHEA-COMP:9685"/>
        <dbReference type="ChEBI" id="CHEBI:15378"/>
        <dbReference type="ChEBI" id="CHEBI:16526"/>
        <dbReference type="ChEBI" id="CHEBI:64479"/>
        <dbReference type="ChEBI" id="CHEBI:78449"/>
        <dbReference type="ChEBI" id="CHEBI:78483"/>
        <dbReference type="ChEBI" id="CHEBI:78487"/>
    </reaction>
    <physiologicalReaction direction="left-to-right" evidence="45">
        <dbReference type="Rhea" id="RHEA:41917"/>
    </physiologicalReaction>
</comment>
<dbReference type="InterPro" id="IPR032821">
    <property type="entry name" value="PKS_assoc"/>
</dbReference>
<dbReference type="Gene3D" id="1.10.1200.10">
    <property type="entry name" value="ACP-like"/>
    <property type="match status" value="1"/>
</dbReference>
<dbReference type="CDD" id="cd05195">
    <property type="entry name" value="enoyl_red"/>
    <property type="match status" value="1"/>
</dbReference>
<dbReference type="Pfam" id="PF02801">
    <property type="entry name" value="Ketoacyl-synt_C"/>
    <property type="match status" value="1"/>
</dbReference>
<evidence type="ECO:0000256" key="20">
    <source>
        <dbReference type="ARBA" id="ARBA00023098"/>
    </source>
</evidence>
<comment type="catalytic activity">
    <reaction evidence="38">
        <text>tetradecanoyl-[ACP] + malonyl-[ACP] + H(+) = 3-oxohexadecanoyl-[ACP] + holo-[ACP] + CO2</text>
        <dbReference type="Rhea" id="RHEA:41900"/>
        <dbReference type="Rhea" id="RHEA-COMP:9623"/>
        <dbReference type="Rhea" id="RHEA-COMP:9648"/>
        <dbReference type="Rhea" id="RHEA-COMP:9649"/>
        <dbReference type="Rhea" id="RHEA-COMP:9685"/>
        <dbReference type="ChEBI" id="CHEBI:15378"/>
        <dbReference type="ChEBI" id="CHEBI:16526"/>
        <dbReference type="ChEBI" id="CHEBI:64479"/>
        <dbReference type="ChEBI" id="CHEBI:78449"/>
        <dbReference type="ChEBI" id="CHEBI:78477"/>
        <dbReference type="ChEBI" id="CHEBI:78478"/>
    </reaction>
    <physiologicalReaction direction="left-to-right" evidence="38">
        <dbReference type="Rhea" id="RHEA:41901"/>
    </physiologicalReaction>
</comment>
<dbReference type="PANTHER" id="PTHR43775:SF7">
    <property type="entry name" value="FATTY ACID SYNTHASE"/>
    <property type="match status" value="1"/>
</dbReference>
<comment type="catalytic activity">
    <reaction evidence="23">
        <text>(3R)-hydroxyoctanoyl-[ACP] = (2E)-octenoyl-[ACP] + H2O</text>
        <dbReference type="Rhea" id="RHEA:41844"/>
        <dbReference type="Rhea" id="RHEA-COMP:9634"/>
        <dbReference type="Rhea" id="RHEA-COMP:9635"/>
        <dbReference type="ChEBI" id="CHEBI:15377"/>
        <dbReference type="ChEBI" id="CHEBI:78461"/>
        <dbReference type="ChEBI" id="CHEBI:78462"/>
    </reaction>
    <physiologicalReaction direction="left-to-right" evidence="23">
        <dbReference type="Rhea" id="RHEA:41845"/>
    </physiologicalReaction>
</comment>
<evidence type="ECO:0000256" key="22">
    <source>
        <dbReference type="ARBA" id="ARBA00023268"/>
    </source>
</evidence>
<dbReference type="EC" id="2.3.1.85" evidence="4"/>
<name>A0A7R9EAU0_9NEOP</name>
<dbReference type="CDD" id="cd08954">
    <property type="entry name" value="KR_1_FAS_SDR_x"/>
    <property type="match status" value="1"/>
</dbReference>
<protein>
    <recommendedName>
        <fullName evidence="7">Fatty acid synthase</fullName>
        <ecNumber evidence="5">1.1.1.100</ecNumber>
        <ecNumber evidence="2">1.3.1.39</ecNumber>
        <ecNumber evidence="6">2.3.1.41</ecNumber>
        <ecNumber evidence="4">2.3.1.85</ecNumber>
        <ecNumber evidence="3">3.1.2.14</ecNumber>
    </recommendedName>
</protein>
<keyword evidence="20" id="KW-0443">Lipid metabolism</keyword>
<dbReference type="InterPro" id="IPR029058">
    <property type="entry name" value="AB_hydrolase_fold"/>
</dbReference>
<comment type="catalytic activity">
    <reaction evidence="55">
        <text>(2E)-octadecenoyl-[ACP] + NADPH + H(+) = octadecanoyl-[ACP] + NADP(+)</text>
        <dbReference type="Rhea" id="RHEA:41928"/>
        <dbReference type="Rhea" id="RHEA-COMP:9655"/>
        <dbReference type="Rhea" id="RHEA-COMP:9656"/>
        <dbReference type="ChEBI" id="CHEBI:15378"/>
        <dbReference type="ChEBI" id="CHEBI:57783"/>
        <dbReference type="ChEBI" id="CHEBI:58349"/>
        <dbReference type="ChEBI" id="CHEBI:78489"/>
        <dbReference type="ChEBI" id="CHEBI:78495"/>
    </reaction>
    <physiologicalReaction direction="left-to-right" evidence="55">
        <dbReference type="Rhea" id="RHEA:41929"/>
    </physiologicalReaction>
</comment>
<comment type="catalytic activity">
    <reaction evidence="44">
        <text>acetyl-[ACP] + malonyl-[ACP] + H(+) = 3-oxobutanoyl-[ACP] + holo-[ACP] + CO2</text>
        <dbReference type="Rhea" id="RHEA:41800"/>
        <dbReference type="Rhea" id="RHEA-COMP:9621"/>
        <dbReference type="Rhea" id="RHEA-COMP:9623"/>
        <dbReference type="Rhea" id="RHEA-COMP:9625"/>
        <dbReference type="Rhea" id="RHEA-COMP:9685"/>
        <dbReference type="ChEBI" id="CHEBI:15378"/>
        <dbReference type="ChEBI" id="CHEBI:16526"/>
        <dbReference type="ChEBI" id="CHEBI:64479"/>
        <dbReference type="ChEBI" id="CHEBI:78446"/>
        <dbReference type="ChEBI" id="CHEBI:78449"/>
        <dbReference type="ChEBI" id="CHEBI:78450"/>
    </reaction>
    <physiologicalReaction direction="left-to-right" evidence="44">
        <dbReference type="Rhea" id="RHEA:41801"/>
    </physiologicalReaction>
</comment>
<comment type="catalytic activity">
    <reaction evidence="56">
        <text>decanoyl-[ACP] + malonyl-[ACP] + H(+) = 3-oxododecanoyl-[ACP] + holo-[ACP] + CO2</text>
        <dbReference type="Rhea" id="RHEA:41868"/>
        <dbReference type="Rhea" id="RHEA-COMP:9623"/>
        <dbReference type="Rhea" id="RHEA-COMP:9640"/>
        <dbReference type="Rhea" id="RHEA-COMP:9641"/>
        <dbReference type="Rhea" id="RHEA-COMP:9685"/>
        <dbReference type="ChEBI" id="CHEBI:15378"/>
        <dbReference type="ChEBI" id="CHEBI:16526"/>
        <dbReference type="ChEBI" id="CHEBI:64479"/>
        <dbReference type="ChEBI" id="CHEBI:78449"/>
        <dbReference type="ChEBI" id="CHEBI:78468"/>
        <dbReference type="ChEBI" id="CHEBI:78469"/>
    </reaction>
    <physiologicalReaction direction="left-to-right" evidence="56">
        <dbReference type="Rhea" id="RHEA:41869"/>
    </physiologicalReaction>
</comment>
<dbReference type="InterPro" id="IPR018201">
    <property type="entry name" value="Ketoacyl_synth_AS"/>
</dbReference>
<dbReference type="GO" id="GO:0019171">
    <property type="term" value="F:(3R)-hydroxyacyl-[acyl-carrier-protein] dehydratase activity"/>
    <property type="evidence" value="ECO:0007669"/>
    <property type="project" value="UniProtKB-EC"/>
</dbReference>
<evidence type="ECO:0000256" key="53">
    <source>
        <dbReference type="ARBA" id="ARBA00048704"/>
    </source>
</evidence>
<keyword evidence="8" id="KW-0596">Phosphopantetheine</keyword>
<keyword evidence="18" id="KW-0560">Oxidoreductase</keyword>
<feature type="domain" description="Carrier" evidence="65">
    <location>
        <begin position="2066"/>
        <end position="2143"/>
    </location>
</feature>
<dbReference type="Pfam" id="PF00109">
    <property type="entry name" value="ketoacyl-synt"/>
    <property type="match status" value="1"/>
</dbReference>
<dbReference type="FunFam" id="3.40.50.720:FF:000209">
    <property type="entry name" value="Polyketide synthase Pks12"/>
    <property type="match status" value="1"/>
</dbReference>
<dbReference type="InterPro" id="IPR057326">
    <property type="entry name" value="KR_dom"/>
</dbReference>
<comment type="catalytic activity">
    <reaction evidence="63">
        <text>octanoyl-[ACP] + malonyl-[ACP] + H(+) = 3-oxodecanoyl-[ACP] + holo-[ACP] + CO2</text>
        <dbReference type="Rhea" id="RHEA:41852"/>
        <dbReference type="Rhea" id="RHEA-COMP:9623"/>
        <dbReference type="Rhea" id="RHEA-COMP:9636"/>
        <dbReference type="Rhea" id="RHEA-COMP:9637"/>
        <dbReference type="Rhea" id="RHEA-COMP:9685"/>
        <dbReference type="ChEBI" id="CHEBI:15378"/>
        <dbReference type="ChEBI" id="CHEBI:16526"/>
        <dbReference type="ChEBI" id="CHEBI:64479"/>
        <dbReference type="ChEBI" id="CHEBI:78449"/>
        <dbReference type="ChEBI" id="CHEBI:78463"/>
        <dbReference type="ChEBI" id="CHEBI:78464"/>
    </reaction>
    <physiologicalReaction direction="left-to-right" evidence="63">
        <dbReference type="Rhea" id="RHEA:41853"/>
    </physiologicalReaction>
</comment>
<evidence type="ECO:0000256" key="32">
    <source>
        <dbReference type="ARBA" id="ARBA00023442"/>
    </source>
</evidence>
<comment type="catalytic activity">
    <reaction evidence="43">
        <text>3-oxobutanoyl-[ACP] + NADPH + H(+) = (3R)-hydroxybutanoyl-[ACP] + NADP(+)</text>
        <dbReference type="Rhea" id="RHEA:41804"/>
        <dbReference type="Rhea" id="RHEA-COMP:9625"/>
        <dbReference type="Rhea" id="RHEA-COMP:9626"/>
        <dbReference type="ChEBI" id="CHEBI:15378"/>
        <dbReference type="ChEBI" id="CHEBI:57783"/>
        <dbReference type="ChEBI" id="CHEBI:58349"/>
        <dbReference type="ChEBI" id="CHEBI:78450"/>
        <dbReference type="ChEBI" id="CHEBI:78451"/>
    </reaction>
    <physiologicalReaction direction="left-to-right" evidence="43">
        <dbReference type="Rhea" id="RHEA:41805"/>
    </physiologicalReaction>
</comment>
<comment type="catalytic activity">
    <reaction evidence="53">
        <text>hexadecanoyl-[ACP] + H2O = hexadecanoate + holo-[ACP] + H(+)</text>
        <dbReference type="Rhea" id="RHEA:41932"/>
        <dbReference type="Rhea" id="RHEA-COMP:9652"/>
        <dbReference type="Rhea" id="RHEA-COMP:9685"/>
        <dbReference type="ChEBI" id="CHEBI:7896"/>
        <dbReference type="ChEBI" id="CHEBI:15377"/>
        <dbReference type="ChEBI" id="CHEBI:15378"/>
        <dbReference type="ChEBI" id="CHEBI:64479"/>
        <dbReference type="ChEBI" id="CHEBI:78483"/>
        <dbReference type="EC" id="3.1.2.14"/>
    </reaction>
    <physiologicalReaction direction="left-to-right" evidence="53">
        <dbReference type="Rhea" id="RHEA:41933"/>
    </physiologicalReaction>
</comment>
<evidence type="ECO:0000256" key="63">
    <source>
        <dbReference type="ARBA" id="ARBA00049533"/>
    </source>
</evidence>
<evidence type="ECO:0000256" key="43">
    <source>
        <dbReference type="ARBA" id="ARBA00047953"/>
    </source>
</evidence>
<dbReference type="InterPro" id="IPR001031">
    <property type="entry name" value="Thioesterase"/>
</dbReference>
<dbReference type="PANTHER" id="PTHR43775">
    <property type="entry name" value="FATTY ACID SYNTHASE"/>
    <property type="match status" value="1"/>
</dbReference>
<dbReference type="InterPro" id="IPR036291">
    <property type="entry name" value="NAD(P)-bd_dom_sf"/>
</dbReference>
<comment type="catalytic activity">
    <reaction evidence="42">
        <text>(2E)-hexenoyl-[ACP] + NADPH + H(+) = hexanoyl-[ACP] + NADP(+)</text>
        <dbReference type="Rhea" id="RHEA:41832"/>
        <dbReference type="Rhea" id="RHEA-COMP:9631"/>
        <dbReference type="Rhea" id="RHEA-COMP:9632"/>
        <dbReference type="ChEBI" id="CHEBI:15378"/>
        <dbReference type="ChEBI" id="CHEBI:57783"/>
        <dbReference type="ChEBI" id="CHEBI:58349"/>
        <dbReference type="ChEBI" id="CHEBI:78458"/>
        <dbReference type="ChEBI" id="CHEBI:78459"/>
    </reaction>
    <physiologicalReaction direction="left-to-right" evidence="42">
        <dbReference type="Rhea" id="RHEA:41833"/>
    </physiologicalReaction>
</comment>
<evidence type="ECO:0000256" key="36">
    <source>
        <dbReference type="ARBA" id="ARBA00047400"/>
    </source>
</evidence>
<dbReference type="Pfam" id="PF21089">
    <property type="entry name" value="PKS_DH_N"/>
    <property type="match status" value="1"/>
</dbReference>
<dbReference type="Pfam" id="PF00550">
    <property type="entry name" value="PP-binding"/>
    <property type="match status" value="1"/>
</dbReference>
<evidence type="ECO:0000256" key="18">
    <source>
        <dbReference type="ARBA" id="ARBA00023002"/>
    </source>
</evidence>
<dbReference type="InterPro" id="IPR016036">
    <property type="entry name" value="Malonyl_transacylase_ACP-bd"/>
</dbReference>
<comment type="pathway">
    <text evidence="1">Lipid metabolism.</text>
</comment>
<evidence type="ECO:0000256" key="51">
    <source>
        <dbReference type="ARBA" id="ARBA00048650"/>
    </source>
</evidence>
<dbReference type="InterPro" id="IPR013968">
    <property type="entry name" value="PKS_KR"/>
</dbReference>
<evidence type="ECO:0000256" key="61">
    <source>
        <dbReference type="ARBA" id="ARBA00049449"/>
    </source>
</evidence>
<dbReference type="InterPro" id="IPR049391">
    <property type="entry name" value="FAS_pseudo-KR"/>
</dbReference>
<keyword evidence="19" id="KW-0520">NAD</keyword>
<comment type="catalytic activity">
    <reaction evidence="59">
        <text>3-oxohexadecanoyl-[ACP] + NADPH + H(+) = (3R)-hydroxyhexadecanoyl-[ACP] + NADP(+)</text>
        <dbReference type="Rhea" id="RHEA:41904"/>
        <dbReference type="Rhea" id="RHEA-COMP:9649"/>
        <dbReference type="Rhea" id="RHEA-COMP:9650"/>
        <dbReference type="ChEBI" id="CHEBI:15378"/>
        <dbReference type="ChEBI" id="CHEBI:57783"/>
        <dbReference type="ChEBI" id="CHEBI:58349"/>
        <dbReference type="ChEBI" id="CHEBI:78478"/>
        <dbReference type="ChEBI" id="CHEBI:78480"/>
    </reaction>
    <physiologicalReaction direction="left-to-right" evidence="59">
        <dbReference type="Rhea" id="RHEA:41905"/>
    </physiologicalReaction>
</comment>
<evidence type="ECO:0000256" key="12">
    <source>
        <dbReference type="ARBA" id="ARBA00022799"/>
    </source>
</evidence>
<dbReference type="GO" id="GO:0004315">
    <property type="term" value="F:3-oxoacyl-[acyl-carrier-protein] synthase activity"/>
    <property type="evidence" value="ECO:0007669"/>
    <property type="project" value="UniProtKB-EC"/>
</dbReference>
<evidence type="ECO:0000256" key="34">
    <source>
        <dbReference type="ARBA" id="ARBA00047300"/>
    </source>
</evidence>
<evidence type="ECO:0000256" key="17">
    <source>
        <dbReference type="ARBA" id="ARBA00022990"/>
    </source>
</evidence>
<dbReference type="GO" id="GO:0141148">
    <property type="term" value="F:enoyl-[acyl-carrier-protein] reductase (NADPH) activity"/>
    <property type="evidence" value="ECO:0007669"/>
    <property type="project" value="UniProtKB-EC"/>
</dbReference>
<dbReference type="Gene3D" id="3.90.180.10">
    <property type="entry name" value="Medium-chain alcohol dehydrogenases, catalytic domain"/>
    <property type="match status" value="1"/>
</dbReference>
<comment type="catalytic activity">
    <reaction evidence="51">
        <text>a 2,3-saturated acyl-[ACP] + NADP(+) = a (2E)-enoyl-[ACP] + NADPH + H(+)</text>
        <dbReference type="Rhea" id="RHEA:22564"/>
        <dbReference type="Rhea" id="RHEA-COMP:9925"/>
        <dbReference type="Rhea" id="RHEA-COMP:9926"/>
        <dbReference type="ChEBI" id="CHEBI:15378"/>
        <dbReference type="ChEBI" id="CHEBI:57783"/>
        <dbReference type="ChEBI" id="CHEBI:58349"/>
        <dbReference type="ChEBI" id="CHEBI:78784"/>
        <dbReference type="ChEBI" id="CHEBI:78785"/>
        <dbReference type="EC" id="1.3.1.39"/>
    </reaction>
    <physiologicalReaction direction="right-to-left" evidence="51">
        <dbReference type="Rhea" id="RHEA:22566"/>
    </physiologicalReaction>
</comment>
<evidence type="ECO:0000256" key="5">
    <source>
        <dbReference type="ARBA" id="ARBA00012948"/>
    </source>
</evidence>
<evidence type="ECO:0000256" key="52">
    <source>
        <dbReference type="ARBA" id="ARBA00048691"/>
    </source>
</evidence>
<evidence type="ECO:0000256" key="31">
    <source>
        <dbReference type="ARBA" id="ARBA00023402"/>
    </source>
</evidence>
<comment type="catalytic activity">
    <reaction evidence="62">
        <text>(2E)-decenoyl-[ACP] + NADPH + H(+) = decanoyl-[ACP] + NADP(+)</text>
        <dbReference type="Rhea" id="RHEA:41864"/>
        <dbReference type="Rhea" id="RHEA-COMP:9639"/>
        <dbReference type="Rhea" id="RHEA-COMP:9640"/>
        <dbReference type="ChEBI" id="CHEBI:15378"/>
        <dbReference type="ChEBI" id="CHEBI:57783"/>
        <dbReference type="ChEBI" id="CHEBI:58349"/>
        <dbReference type="ChEBI" id="CHEBI:78467"/>
        <dbReference type="ChEBI" id="CHEBI:78468"/>
    </reaction>
    <physiologicalReaction direction="left-to-right" evidence="62">
        <dbReference type="Rhea" id="RHEA:41865"/>
    </physiologicalReaction>
</comment>
<comment type="catalytic activity">
    <reaction evidence="48">
        <text>(2E)-octenoyl-[ACP] + NADPH + H(+) = octanoyl-[ACP] + NADP(+)</text>
        <dbReference type="Rhea" id="RHEA:41848"/>
        <dbReference type="Rhea" id="RHEA-COMP:9635"/>
        <dbReference type="Rhea" id="RHEA-COMP:9636"/>
        <dbReference type="ChEBI" id="CHEBI:15378"/>
        <dbReference type="ChEBI" id="CHEBI:57783"/>
        <dbReference type="ChEBI" id="CHEBI:58349"/>
        <dbReference type="ChEBI" id="CHEBI:78462"/>
        <dbReference type="ChEBI" id="CHEBI:78463"/>
    </reaction>
    <physiologicalReaction direction="left-to-right" evidence="48">
        <dbReference type="Rhea" id="RHEA:41849"/>
    </physiologicalReaction>
</comment>
<dbReference type="GO" id="GO:0004316">
    <property type="term" value="F:3-oxoacyl-[acyl-carrier-protein] reductase (NADPH) activity"/>
    <property type="evidence" value="ECO:0007669"/>
    <property type="project" value="UniProtKB-EC"/>
</dbReference>
<comment type="catalytic activity">
    <reaction evidence="35">
        <text>hexanoyl-[ACP] + malonyl-[ACP] + H(+) = 3-oxooctanoyl-[ACP] + holo-[ACP] + CO2</text>
        <dbReference type="Rhea" id="RHEA:41836"/>
        <dbReference type="Rhea" id="RHEA-COMP:9623"/>
        <dbReference type="Rhea" id="RHEA-COMP:9632"/>
        <dbReference type="Rhea" id="RHEA-COMP:9633"/>
        <dbReference type="Rhea" id="RHEA-COMP:9685"/>
        <dbReference type="ChEBI" id="CHEBI:15378"/>
        <dbReference type="ChEBI" id="CHEBI:16526"/>
        <dbReference type="ChEBI" id="CHEBI:64479"/>
        <dbReference type="ChEBI" id="CHEBI:78449"/>
        <dbReference type="ChEBI" id="CHEBI:78459"/>
        <dbReference type="ChEBI" id="CHEBI:78460"/>
    </reaction>
    <physiologicalReaction direction="left-to-right" evidence="35">
        <dbReference type="Rhea" id="RHEA:41837"/>
    </physiologicalReaction>
</comment>
<dbReference type="Gene3D" id="3.10.129.110">
    <property type="entry name" value="Polyketide synthase dehydratase"/>
    <property type="match status" value="1"/>
</dbReference>
<evidence type="ECO:0000256" key="30">
    <source>
        <dbReference type="ARBA" id="ARBA00023401"/>
    </source>
</evidence>
<comment type="catalytic activity">
    <reaction evidence="40">
        <text>dodecanoyl-[ACP] + malonyl-[ACP] + H(+) = 3-oxotetradecanoyl-[ACP] + holo-[ACP] + CO2</text>
        <dbReference type="Rhea" id="RHEA:41884"/>
        <dbReference type="Rhea" id="RHEA-COMP:9623"/>
        <dbReference type="Rhea" id="RHEA-COMP:9644"/>
        <dbReference type="Rhea" id="RHEA-COMP:9645"/>
        <dbReference type="Rhea" id="RHEA-COMP:9685"/>
        <dbReference type="ChEBI" id="CHEBI:15378"/>
        <dbReference type="ChEBI" id="CHEBI:16526"/>
        <dbReference type="ChEBI" id="CHEBI:64479"/>
        <dbReference type="ChEBI" id="CHEBI:65264"/>
        <dbReference type="ChEBI" id="CHEBI:78449"/>
        <dbReference type="ChEBI" id="CHEBI:78473"/>
    </reaction>
    <physiologicalReaction direction="left-to-right" evidence="40">
        <dbReference type="Rhea" id="RHEA:41885"/>
    </physiologicalReaction>
</comment>
<comment type="catalytic activity">
    <reaction evidence="24">
        <text>(3R)-hydroxydodecanoyl-[ACP] = (2E)-dodecenoyl-[ACP] + H2O</text>
        <dbReference type="Rhea" id="RHEA:41876"/>
        <dbReference type="Rhea" id="RHEA-COMP:9642"/>
        <dbReference type="Rhea" id="RHEA-COMP:9643"/>
        <dbReference type="ChEBI" id="CHEBI:15377"/>
        <dbReference type="ChEBI" id="CHEBI:78470"/>
        <dbReference type="ChEBI" id="CHEBI:78472"/>
    </reaction>
    <physiologicalReaction direction="left-to-right" evidence="24">
        <dbReference type="Rhea" id="RHEA:41877"/>
    </physiologicalReaction>
</comment>
<evidence type="ECO:0000256" key="56">
    <source>
        <dbReference type="ARBA" id="ARBA00049109"/>
    </source>
</evidence>
<keyword evidence="21" id="KW-0275">Fatty acid biosynthesis</keyword>
<dbReference type="GO" id="GO:0004313">
    <property type="term" value="F:[acyl-carrier-protein] S-acetyltransferase activity"/>
    <property type="evidence" value="ECO:0007669"/>
    <property type="project" value="UniProtKB-EC"/>
</dbReference>
<keyword evidence="22" id="KW-0511">Multifunctional enzyme</keyword>
<feature type="domain" description="PKS/mFAS DH" evidence="67">
    <location>
        <begin position="895"/>
        <end position="1178"/>
    </location>
</feature>
<accession>A0A7R9EAU0</accession>
<evidence type="ECO:0000256" key="35">
    <source>
        <dbReference type="ARBA" id="ARBA00047394"/>
    </source>
</evidence>
<organism evidence="68">
    <name type="scientific">Timema monikensis</name>
    <dbReference type="NCBI Taxonomy" id="170555"/>
    <lineage>
        <taxon>Eukaryota</taxon>
        <taxon>Metazoa</taxon>
        <taxon>Ecdysozoa</taxon>
        <taxon>Arthropoda</taxon>
        <taxon>Hexapoda</taxon>
        <taxon>Insecta</taxon>
        <taxon>Pterygota</taxon>
        <taxon>Neoptera</taxon>
        <taxon>Polyneoptera</taxon>
        <taxon>Phasmatodea</taxon>
        <taxon>Timematodea</taxon>
        <taxon>Timematoidea</taxon>
        <taxon>Timematidae</taxon>
        <taxon>Timema</taxon>
    </lineage>
</organism>
<comment type="catalytic activity">
    <reaction evidence="33">
        <text>acetyl-CoA + n malonyl-CoA + 2n NADPH + 2n H(+) = a long-chain fatty acid + (n+1) CoA + n CO2 + 2n NADP(+).</text>
        <dbReference type="EC" id="2.3.1.85"/>
    </reaction>
</comment>
<feature type="active site" description="Proton acceptor; for dehydratase activity" evidence="64">
    <location>
        <position position="932"/>
    </location>
</feature>
<evidence type="ECO:0000256" key="45">
    <source>
        <dbReference type="ARBA" id="ARBA00048051"/>
    </source>
</evidence>
<evidence type="ECO:0000256" key="37">
    <source>
        <dbReference type="ARBA" id="ARBA00047440"/>
    </source>
</evidence>
<evidence type="ECO:0000256" key="6">
    <source>
        <dbReference type="ARBA" id="ARBA00013191"/>
    </source>
</evidence>
<evidence type="ECO:0000256" key="14">
    <source>
        <dbReference type="ARBA" id="ARBA00022832"/>
    </source>
</evidence>
<evidence type="ECO:0000256" key="2">
    <source>
        <dbReference type="ARBA" id="ARBA00012004"/>
    </source>
</evidence>
<evidence type="ECO:0000256" key="19">
    <source>
        <dbReference type="ARBA" id="ARBA00023027"/>
    </source>
</evidence>
<evidence type="ECO:0000256" key="11">
    <source>
        <dbReference type="ARBA" id="ARBA00022679"/>
    </source>
</evidence>
<keyword evidence="17" id="KW-0007">Acetylation</keyword>
<comment type="catalytic activity">
    <reaction evidence="28">
        <text>(3R)-hydroxytetradecanoyl-[ACP] = (2E)-tetradecenoyl-[ACP] + H2O</text>
        <dbReference type="Rhea" id="RHEA:41892"/>
        <dbReference type="Rhea" id="RHEA-COMP:9646"/>
        <dbReference type="Rhea" id="RHEA-COMP:9647"/>
        <dbReference type="ChEBI" id="CHEBI:15377"/>
        <dbReference type="ChEBI" id="CHEBI:78474"/>
        <dbReference type="ChEBI" id="CHEBI:78475"/>
    </reaction>
    <physiologicalReaction direction="left-to-right" evidence="28">
        <dbReference type="Rhea" id="RHEA:41893"/>
    </physiologicalReaction>
</comment>
<comment type="catalytic activity">
    <reaction evidence="46">
        <text>(2E)-dodecenoyl-[ACP] + NADPH + H(+) = dodecanoyl-[ACP] + NADP(+)</text>
        <dbReference type="Rhea" id="RHEA:41880"/>
        <dbReference type="Rhea" id="RHEA-COMP:9643"/>
        <dbReference type="Rhea" id="RHEA-COMP:9644"/>
        <dbReference type="ChEBI" id="CHEBI:15378"/>
        <dbReference type="ChEBI" id="CHEBI:57783"/>
        <dbReference type="ChEBI" id="CHEBI:58349"/>
        <dbReference type="ChEBI" id="CHEBI:65264"/>
        <dbReference type="ChEBI" id="CHEBI:78472"/>
    </reaction>
    <physiologicalReaction direction="left-to-right" evidence="46">
        <dbReference type="Rhea" id="RHEA:41881"/>
    </physiologicalReaction>
</comment>
<dbReference type="Pfam" id="PF00698">
    <property type="entry name" value="Acyl_transf_1"/>
    <property type="match status" value="1"/>
</dbReference>
<comment type="catalytic activity">
    <reaction evidence="47">
        <text>tetradecanoyl-[ACP] + H2O = tetradecanoate + holo-[ACP] + H(+)</text>
        <dbReference type="Rhea" id="RHEA:30123"/>
        <dbReference type="Rhea" id="RHEA-COMP:9648"/>
        <dbReference type="Rhea" id="RHEA-COMP:9685"/>
        <dbReference type="ChEBI" id="CHEBI:15377"/>
        <dbReference type="ChEBI" id="CHEBI:15378"/>
        <dbReference type="ChEBI" id="CHEBI:30807"/>
        <dbReference type="ChEBI" id="CHEBI:64479"/>
        <dbReference type="ChEBI" id="CHEBI:78477"/>
        <dbReference type="EC" id="3.1.2.14"/>
    </reaction>
    <physiologicalReaction direction="left-to-right" evidence="47">
        <dbReference type="Rhea" id="RHEA:30124"/>
    </physiologicalReaction>
</comment>
<comment type="catalytic activity">
    <reaction evidence="41">
        <text>(2E)-hexadecenoyl-[ACP] + NADPH + H(+) = hexadecanoyl-[ACP] + NADP(+)</text>
        <dbReference type="Rhea" id="RHEA:41912"/>
        <dbReference type="Rhea" id="RHEA-COMP:9651"/>
        <dbReference type="Rhea" id="RHEA-COMP:9652"/>
        <dbReference type="ChEBI" id="CHEBI:15378"/>
        <dbReference type="ChEBI" id="CHEBI:57783"/>
        <dbReference type="ChEBI" id="CHEBI:58349"/>
        <dbReference type="ChEBI" id="CHEBI:78481"/>
        <dbReference type="ChEBI" id="CHEBI:78483"/>
    </reaction>
    <physiologicalReaction direction="left-to-right" evidence="41">
        <dbReference type="Rhea" id="RHEA:41913"/>
    </physiologicalReaction>
</comment>
<evidence type="ECO:0000256" key="55">
    <source>
        <dbReference type="ARBA" id="ARBA00049019"/>
    </source>
</evidence>
<keyword evidence="11" id="KW-0808">Transferase</keyword>
<evidence type="ECO:0000256" key="64">
    <source>
        <dbReference type="PROSITE-ProRule" id="PRU01363"/>
    </source>
</evidence>
<dbReference type="SUPFAM" id="SSF52151">
    <property type="entry name" value="FabD/lysophospholipase-like"/>
    <property type="match status" value="1"/>
</dbReference>
<comment type="catalytic activity">
    <reaction evidence="57">
        <text>(2E)-tetradecenoyl-[ACP] + NADPH + H(+) = tetradecanoyl-[ACP] + NADP(+)</text>
        <dbReference type="Rhea" id="RHEA:41896"/>
        <dbReference type="Rhea" id="RHEA-COMP:9647"/>
        <dbReference type="Rhea" id="RHEA-COMP:9648"/>
        <dbReference type="ChEBI" id="CHEBI:15378"/>
        <dbReference type="ChEBI" id="CHEBI:57783"/>
        <dbReference type="ChEBI" id="CHEBI:58349"/>
        <dbReference type="ChEBI" id="CHEBI:78475"/>
        <dbReference type="ChEBI" id="CHEBI:78477"/>
    </reaction>
    <physiologicalReaction direction="left-to-right" evidence="57">
        <dbReference type="Rhea" id="RHEA:41897"/>
    </physiologicalReaction>
</comment>
<dbReference type="Gene3D" id="3.40.47.10">
    <property type="match status" value="1"/>
</dbReference>
<evidence type="ECO:0000256" key="1">
    <source>
        <dbReference type="ARBA" id="ARBA00005189"/>
    </source>
</evidence>
<evidence type="ECO:0000256" key="3">
    <source>
        <dbReference type="ARBA" id="ARBA00012480"/>
    </source>
</evidence>
<dbReference type="SMART" id="SM00829">
    <property type="entry name" value="PKS_ER"/>
    <property type="match status" value="1"/>
</dbReference>
<comment type="catalytic activity">
    <reaction evidence="37">
        <text>3-oxodecanoyl-[ACP] + NADPH + H(+) = (3R)-hydroxydecanoyl-[ACP] + NADP(+)</text>
        <dbReference type="Rhea" id="RHEA:41856"/>
        <dbReference type="Rhea" id="RHEA-COMP:9637"/>
        <dbReference type="Rhea" id="RHEA-COMP:9638"/>
        <dbReference type="ChEBI" id="CHEBI:15378"/>
        <dbReference type="ChEBI" id="CHEBI:57783"/>
        <dbReference type="ChEBI" id="CHEBI:58349"/>
        <dbReference type="ChEBI" id="CHEBI:78464"/>
        <dbReference type="ChEBI" id="CHEBI:78466"/>
    </reaction>
    <physiologicalReaction direction="left-to-right" evidence="37">
        <dbReference type="Rhea" id="RHEA:41857"/>
    </physiologicalReaction>
</comment>
<evidence type="ECO:0000256" key="62">
    <source>
        <dbReference type="ARBA" id="ARBA00049521"/>
    </source>
</evidence>
<comment type="catalytic activity">
    <reaction evidence="39">
        <text>(2E)-butenoyl-[ACP] + NADPH + H(+) = butanoyl-[ACP] + NADP(+)</text>
        <dbReference type="Rhea" id="RHEA:41812"/>
        <dbReference type="Rhea" id="RHEA-COMP:9627"/>
        <dbReference type="Rhea" id="RHEA-COMP:9628"/>
        <dbReference type="ChEBI" id="CHEBI:15378"/>
        <dbReference type="ChEBI" id="CHEBI:57783"/>
        <dbReference type="ChEBI" id="CHEBI:58349"/>
        <dbReference type="ChEBI" id="CHEBI:78453"/>
        <dbReference type="ChEBI" id="CHEBI:78454"/>
    </reaction>
    <physiologicalReaction direction="left-to-right" evidence="39">
        <dbReference type="Rhea" id="RHEA:41813"/>
    </physiologicalReaction>
</comment>
<dbReference type="InterPro" id="IPR049900">
    <property type="entry name" value="PKS_mFAS_DH"/>
</dbReference>
<dbReference type="InterPro" id="IPR016039">
    <property type="entry name" value="Thiolase-like"/>
</dbReference>
<evidence type="ECO:0000256" key="8">
    <source>
        <dbReference type="ARBA" id="ARBA00022450"/>
    </source>
</evidence>
<comment type="catalytic activity">
    <reaction evidence="52">
        <text>holo-[ACP] + acetyl-CoA = acetyl-[ACP] + CoA</text>
        <dbReference type="Rhea" id="RHEA:41788"/>
        <dbReference type="Rhea" id="RHEA-COMP:9621"/>
        <dbReference type="Rhea" id="RHEA-COMP:9685"/>
        <dbReference type="ChEBI" id="CHEBI:57287"/>
        <dbReference type="ChEBI" id="CHEBI:57288"/>
        <dbReference type="ChEBI" id="CHEBI:64479"/>
        <dbReference type="ChEBI" id="CHEBI:78446"/>
        <dbReference type="EC" id="2.3.1.38"/>
    </reaction>
    <physiologicalReaction direction="left-to-right" evidence="52">
        <dbReference type="Rhea" id="RHEA:41789"/>
    </physiologicalReaction>
</comment>
<dbReference type="PROSITE" id="PS52004">
    <property type="entry name" value="KS3_2"/>
    <property type="match status" value="1"/>
</dbReference>
<evidence type="ECO:0000256" key="23">
    <source>
        <dbReference type="ARBA" id="ARBA00023332"/>
    </source>
</evidence>
<comment type="catalytic activity">
    <reaction evidence="61">
        <text>butanoyl-[ACP] + malonyl-[ACP] + H(+) = 3-oxohexanoyl-[ACP] + holo-[ACP] + CO2</text>
        <dbReference type="Rhea" id="RHEA:41820"/>
        <dbReference type="Rhea" id="RHEA-COMP:9623"/>
        <dbReference type="Rhea" id="RHEA-COMP:9628"/>
        <dbReference type="Rhea" id="RHEA-COMP:9629"/>
        <dbReference type="Rhea" id="RHEA-COMP:9685"/>
        <dbReference type="ChEBI" id="CHEBI:15378"/>
        <dbReference type="ChEBI" id="CHEBI:16526"/>
        <dbReference type="ChEBI" id="CHEBI:64479"/>
        <dbReference type="ChEBI" id="CHEBI:78449"/>
        <dbReference type="ChEBI" id="CHEBI:78454"/>
        <dbReference type="ChEBI" id="CHEBI:78456"/>
    </reaction>
    <physiologicalReaction direction="left-to-right" evidence="61">
        <dbReference type="Rhea" id="RHEA:41821"/>
    </physiologicalReaction>
</comment>
<evidence type="ECO:0000256" key="9">
    <source>
        <dbReference type="ARBA" id="ARBA00022516"/>
    </source>
</evidence>
<dbReference type="Gene3D" id="3.30.70.3290">
    <property type="match status" value="1"/>
</dbReference>
<feature type="active site" description="Proton donor; for dehydratase activity" evidence="64">
    <location>
        <position position="1086"/>
    </location>
</feature>
<evidence type="ECO:0000256" key="28">
    <source>
        <dbReference type="ARBA" id="ARBA00023398"/>
    </source>
</evidence>
<dbReference type="Gene3D" id="3.40.366.10">
    <property type="entry name" value="Malonyl-Coenzyme A Acyl Carrier Protein, domain 2"/>
    <property type="match status" value="1"/>
</dbReference>
<dbReference type="InterPro" id="IPR020841">
    <property type="entry name" value="PKS_Beta-ketoAc_synthase_dom"/>
</dbReference>
<comment type="catalytic activity">
    <reaction evidence="26">
        <text>(3R)-hydroxydecanoyl-[ACP] = (2E)-decenoyl-[ACP] + H2O</text>
        <dbReference type="Rhea" id="RHEA:41860"/>
        <dbReference type="Rhea" id="RHEA-COMP:9638"/>
        <dbReference type="Rhea" id="RHEA-COMP:9639"/>
        <dbReference type="ChEBI" id="CHEBI:15377"/>
        <dbReference type="ChEBI" id="CHEBI:78466"/>
        <dbReference type="ChEBI" id="CHEBI:78467"/>
    </reaction>
    <physiologicalReaction direction="left-to-right" evidence="26">
        <dbReference type="Rhea" id="RHEA:41861"/>
    </physiologicalReaction>
</comment>
<evidence type="ECO:0000256" key="47">
    <source>
        <dbReference type="ARBA" id="ARBA00048289"/>
    </source>
</evidence>
<evidence type="ECO:0000256" key="49">
    <source>
        <dbReference type="ARBA" id="ARBA00048506"/>
    </source>
</evidence>
<dbReference type="PROSITE" id="PS50075">
    <property type="entry name" value="CARRIER"/>
    <property type="match status" value="1"/>
</dbReference>
<dbReference type="InterPro" id="IPR020843">
    <property type="entry name" value="ER"/>
</dbReference>
<evidence type="ECO:0000259" key="65">
    <source>
        <dbReference type="PROSITE" id="PS50075"/>
    </source>
</evidence>
<dbReference type="InterPro" id="IPR050091">
    <property type="entry name" value="PKS_NRPS_Biosynth_Enz"/>
</dbReference>
<dbReference type="EC" id="1.3.1.39" evidence="2"/>
<keyword evidence="10" id="KW-0597">Phosphoprotein</keyword>
<comment type="catalytic activity">
    <reaction evidence="50">
        <text>3-oxohexanoyl-[ACP] + NADPH + H(+) = (3R)-hydroxyhexanoyl-[ACP] + NADP(+)</text>
        <dbReference type="Rhea" id="RHEA:41824"/>
        <dbReference type="Rhea" id="RHEA-COMP:9629"/>
        <dbReference type="Rhea" id="RHEA-COMP:9630"/>
        <dbReference type="ChEBI" id="CHEBI:15378"/>
        <dbReference type="ChEBI" id="CHEBI:57783"/>
        <dbReference type="ChEBI" id="CHEBI:58349"/>
        <dbReference type="ChEBI" id="CHEBI:78456"/>
        <dbReference type="ChEBI" id="CHEBI:78457"/>
    </reaction>
    <physiologicalReaction direction="left-to-right" evidence="50">
        <dbReference type="Rhea" id="RHEA:41825"/>
    </physiologicalReaction>
</comment>
<evidence type="ECO:0000259" key="66">
    <source>
        <dbReference type="PROSITE" id="PS52004"/>
    </source>
</evidence>
<evidence type="ECO:0000256" key="29">
    <source>
        <dbReference type="ARBA" id="ARBA00023399"/>
    </source>
</evidence>
<evidence type="ECO:0000256" key="44">
    <source>
        <dbReference type="ARBA" id="ARBA00047961"/>
    </source>
</evidence>
<evidence type="ECO:0000256" key="13">
    <source>
        <dbReference type="ARBA" id="ARBA00022801"/>
    </source>
</evidence>
<feature type="domain" description="Ketosynthase family 3 (KS3)" evidence="66">
    <location>
        <begin position="61"/>
        <end position="466"/>
    </location>
</feature>
<evidence type="ECO:0000256" key="54">
    <source>
        <dbReference type="ARBA" id="ARBA00048935"/>
    </source>
</evidence>
<dbReference type="Pfam" id="PF13602">
    <property type="entry name" value="ADH_zinc_N_2"/>
    <property type="match status" value="1"/>
</dbReference>
<dbReference type="InterPro" id="IPR011032">
    <property type="entry name" value="GroES-like_sf"/>
</dbReference>
<dbReference type="FunFam" id="1.10.1200.10:FF:000013">
    <property type="entry name" value="Fatty acid synthase"/>
    <property type="match status" value="1"/>
</dbReference>
<comment type="catalytic activity">
    <reaction evidence="34">
        <text>3-oxooctadecanoyl-[ACP] + NADPH + H(+) = (3R)-hydroxyoctadecanoyl-[ACP] + NADP(+)</text>
        <dbReference type="Rhea" id="RHEA:41920"/>
        <dbReference type="Rhea" id="RHEA-COMP:9653"/>
        <dbReference type="Rhea" id="RHEA-COMP:9654"/>
        <dbReference type="ChEBI" id="CHEBI:15378"/>
        <dbReference type="ChEBI" id="CHEBI:57783"/>
        <dbReference type="ChEBI" id="CHEBI:58349"/>
        <dbReference type="ChEBI" id="CHEBI:78487"/>
        <dbReference type="ChEBI" id="CHEBI:78488"/>
    </reaction>
    <physiologicalReaction direction="left-to-right" evidence="34">
        <dbReference type="Rhea" id="RHEA:41921"/>
    </physiologicalReaction>
</comment>
<comment type="catalytic activity">
    <reaction evidence="60">
        <text>3-oxooctanoyl-[ACP] + NADPH + H(+) = (3R)-hydroxyoctanoyl-[ACP] + NADP(+)</text>
        <dbReference type="Rhea" id="RHEA:41840"/>
        <dbReference type="Rhea" id="RHEA-COMP:9633"/>
        <dbReference type="Rhea" id="RHEA-COMP:9634"/>
        <dbReference type="ChEBI" id="CHEBI:15378"/>
        <dbReference type="ChEBI" id="CHEBI:57783"/>
        <dbReference type="ChEBI" id="CHEBI:58349"/>
        <dbReference type="ChEBI" id="CHEBI:78460"/>
        <dbReference type="ChEBI" id="CHEBI:78461"/>
    </reaction>
    <physiologicalReaction direction="left-to-right" evidence="60">
        <dbReference type="Rhea" id="RHEA:41841"/>
    </physiologicalReaction>
</comment>
<dbReference type="PROSITE" id="PS00606">
    <property type="entry name" value="KS3_1"/>
    <property type="match status" value="1"/>
</dbReference>
<keyword evidence="16" id="KW-0663">Pyridoxal phosphate</keyword>
<dbReference type="SUPFAM" id="SSF50129">
    <property type="entry name" value="GroES-like"/>
    <property type="match status" value="1"/>
</dbReference>
<dbReference type="GO" id="GO:0006633">
    <property type="term" value="P:fatty acid biosynthetic process"/>
    <property type="evidence" value="ECO:0007669"/>
    <property type="project" value="UniProtKB-UniPathway"/>
</dbReference>
<comment type="function">
    <text evidence="32">Fatty acid synthetase is a multifunctional enzyme that catalyzes the de novo biosynthesis of long-chain saturated fatty acids starting from acetyl-CoA and malonyl-CoA in the presence of NADPH. This multifunctional protein contains 7 catalytic activities and a site for the binding of the prosthetic group 4'-phosphopantetheine of the acyl carrier protein ([ACP]) domain.</text>
</comment>
<evidence type="ECO:0000256" key="42">
    <source>
        <dbReference type="ARBA" id="ARBA00047897"/>
    </source>
</evidence>
<dbReference type="InterPro" id="IPR014031">
    <property type="entry name" value="Ketoacyl_synth_C"/>
</dbReference>
<dbReference type="FunFam" id="3.90.180.10:FF:000015">
    <property type="entry name" value="Fatty acid synthase"/>
    <property type="match status" value="1"/>
</dbReference>
<comment type="catalytic activity">
    <reaction evidence="49">
        <text>a fatty acyl-[ACP] + malonyl-[ACP] + H(+) = a 3-oxoacyl-[ACP] + holo-[ACP] + CO2</text>
        <dbReference type="Rhea" id="RHEA:22836"/>
        <dbReference type="Rhea" id="RHEA-COMP:9623"/>
        <dbReference type="Rhea" id="RHEA-COMP:9685"/>
        <dbReference type="Rhea" id="RHEA-COMP:9916"/>
        <dbReference type="Rhea" id="RHEA-COMP:14125"/>
        <dbReference type="ChEBI" id="CHEBI:15378"/>
        <dbReference type="ChEBI" id="CHEBI:16526"/>
        <dbReference type="ChEBI" id="CHEBI:64479"/>
        <dbReference type="ChEBI" id="CHEBI:78449"/>
        <dbReference type="ChEBI" id="CHEBI:78776"/>
        <dbReference type="ChEBI" id="CHEBI:138651"/>
        <dbReference type="EC" id="2.3.1.41"/>
    </reaction>
    <physiologicalReaction direction="left-to-right" evidence="49">
        <dbReference type="Rhea" id="RHEA:22837"/>
    </physiologicalReaction>
</comment>
<evidence type="ECO:0000256" key="10">
    <source>
        <dbReference type="ARBA" id="ARBA00022553"/>
    </source>
</evidence>
<dbReference type="InterPro" id="IPR049552">
    <property type="entry name" value="PKS_DH_N"/>
</dbReference>
<evidence type="ECO:0000313" key="68">
    <source>
        <dbReference type="EMBL" id="CAD7430515.1"/>
    </source>
</evidence>
<comment type="catalytic activity">
    <reaction evidence="27">
        <text>a (3R)-hydroxyacyl-[ACP] = a (2E)-enoyl-[ACP] + H2O</text>
        <dbReference type="Rhea" id="RHEA:13097"/>
        <dbReference type="Rhea" id="RHEA-COMP:9925"/>
        <dbReference type="Rhea" id="RHEA-COMP:9945"/>
        <dbReference type="ChEBI" id="CHEBI:15377"/>
        <dbReference type="ChEBI" id="CHEBI:78784"/>
        <dbReference type="ChEBI" id="CHEBI:78827"/>
        <dbReference type="EC" id="4.2.1.59"/>
    </reaction>
    <physiologicalReaction direction="left-to-right" evidence="27">
        <dbReference type="Rhea" id="RHEA:13098"/>
    </physiologicalReaction>
</comment>
<keyword evidence="15" id="KW-0521">NADP</keyword>
<dbReference type="EMBL" id="OB794528">
    <property type="protein sequence ID" value="CAD7430515.1"/>
    <property type="molecule type" value="Genomic_DNA"/>
</dbReference>
<dbReference type="EC" id="1.1.1.100" evidence="5"/>
<evidence type="ECO:0000256" key="15">
    <source>
        <dbReference type="ARBA" id="ARBA00022857"/>
    </source>
</evidence>
<comment type="catalytic activity">
    <reaction evidence="54">
        <text>3-oxotetradecanoyl-[ACP] + NADPH + H(+) = (3R)-hydroxytetradecanoyl-[ACP] + NADP(+)</text>
        <dbReference type="Rhea" id="RHEA:41888"/>
        <dbReference type="Rhea" id="RHEA-COMP:9645"/>
        <dbReference type="Rhea" id="RHEA-COMP:9646"/>
        <dbReference type="ChEBI" id="CHEBI:15378"/>
        <dbReference type="ChEBI" id="CHEBI:57783"/>
        <dbReference type="ChEBI" id="CHEBI:58349"/>
        <dbReference type="ChEBI" id="CHEBI:78473"/>
        <dbReference type="ChEBI" id="CHEBI:78474"/>
    </reaction>
    <physiologicalReaction direction="left-to-right" evidence="54">
        <dbReference type="Rhea" id="RHEA:41889"/>
    </physiologicalReaction>
</comment>
<evidence type="ECO:0000256" key="4">
    <source>
        <dbReference type="ARBA" id="ARBA00012873"/>
    </source>
</evidence>
<dbReference type="GO" id="GO:0016297">
    <property type="term" value="F:fatty acyl-[ACP] hydrolase activity"/>
    <property type="evidence" value="ECO:0007669"/>
    <property type="project" value="UniProtKB-EC"/>
</dbReference>
<reference evidence="68" key="1">
    <citation type="submission" date="2020-11" db="EMBL/GenBank/DDBJ databases">
        <authorList>
            <person name="Tran Van P."/>
        </authorList>
    </citation>
    <scope>NUCLEOTIDE SEQUENCE</scope>
</reference>
<dbReference type="SUPFAM" id="SSF51735">
    <property type="entry name" value="NAD(P)-binding Rossmann-fold domains"/>
    <property type="match status" value="2"/>
</dbReference>
<comment type="catalytic activity">
    <reaction evidence="25">
        <text>(3R)-hydroxyhexanoyl-[ACP] = (2E)-hexenoyl-[ACP] + H2O</text>
        <dbReference type="Rhea" id="RHEA:41828"/>
        <dbReference type="Rhea" id="RHEA-COMP:9630"/>
        <dbReference type="Rhea" id="RHEA-COMP:9631"/>
        <dbReference type="ChEBI" id="CHEBI:15377"/>
        <dbReference type="ChEBI" id="CHEBI:78457"/>
        <dbReference type="ChEBI" id="CHEBI:78458"/>
    </reaction>
    <physiologicalReaction direction="left-to-right" evidence="25">
        <dbReference type="Rhea" id="RHEA:41829"/>
    </physiologicalReaction>
</comment>
<evidence type="ECO:0000256" key="41">
    <source>
        <dbReference type="ARBA" id="ARBA00047810"/>
    </source>
</evidence>
<dbReference type="SUPFAM" id="SSF53474">
    <property type="entry name" value="alpha/beta-Hydrolases"/>
    <property type="match status" value="1"/>
</dbReference>
<comment type="catalytic activity">
    <reaction evidence="31">
        <text>(3R)-hydroxybutanoyl-[ACP] = (2E)-butenoyl-[ACP] + H2O</text>
        <dbReference type="Rhea" id="RHEA:41808"/>
        <dbReference type="Rhea" id="RHEA-COMP:9626"/>
        <dbReference type="Rhea" id="RHEA-COMP:9627"/>
        <dbReference type="ChEBI" id="CHEBI:15377"/>
        <dbReference type="ChEBI" id="CHEBI:78451"/>
        <dbReference type="ChEBI" id="CHEBI:78453"/>
    </reaction>
    <physiologicalReaction direction="left-to-right" evidence="31">
        <dbReference type="Rhea" id="RHEA:41809"/>
    </physiologicalReaction>
</comment>
<dbReference type="GO" id="GO:0031177">
    <property type="term" value="F:phosphopantetheine binding"/>
    <property type="evidence" value="ECO:0007669"/>
    <property type="project" value="InterPro"/>
</dbReference>
<dbReference type="SUPFAM" id="SSF53901">
    <property type="entry name" value="Thiolase-like"/>
    <property type="match status" value="1"/>
</dbReference>
<dbReference type="PROSITE" id="PS52019">
    <property type="entry name" value="PKS_MFAS_DH"/>
    <property type="match status" value="1"/>
</dbReference>
<dbReference type="InterPro" id="IPR036736">
    <property type="entry name" value="ACP-like_sf"/>
</dbReference>
<evidence type="ECO:0000256" key="27">
    <source>
        <dbReference type="ARBA" id="ARBA00023394"/>
    </source>
</evidence>
<proteinExistence type="predicted"/>
<dbReference type="UniPathway" id="UPA00094"/>
<evidence type="ECO:0000256" key="40">
    <source>
        <dbReference type="ARBA" id="ARBA00047578"/>
    </source>
</evidence>
<sequence>MVQLFTTPEIPSIAAVLRSGDTMPARFPEIEVHGPVEAPHGVDVSLDLGPLPNPSPRWNIKEEVVISGISGRLPESGNIDEFRDQLFAGVDLVTDDERRWPSGLFGLPTRTGKLKDLSHFDASFFGVHAKQAHVMDPQLRMLLELTHEAIVDAGVNPQDVRGSRTGVFIGVSDSESDEFWTADPNKVNGYGLTGCCRAMFSNRISYTFDFSGPSYAIDTACSSSMFALQQAVNAMRTGQCDAAIVGGVNLCLKPTCSLQFHRLNMLSPSGMCKAFDASGDGYVRSEAAMVIYLQKSSAAKRVYATVLNAKTNTDGNKVQGITFPSGEMQKKLIKEVYDEIGLKPSDVVYVEAHGTGTKVGDPQEVNSIADVFCKNRNTPLLIGSVKSNMGHSEPASGLCSIAKVLIAMEAGVIPPNLHFQAPNPDIAALNDGRLQVVNKPLPWSGGLVAVNSFGFGGANAHILLRSNPKPKAPAIQDNIPRVVAVSARTEEGVQHFLEKIETVPRDDDYISLLHEIHSSNIPGHSYRGYTVLGANTPSREYWGECNTEQISGEKRPVWFVFSGMGTQWGGMGKDLMQLEVFEKAFRKCAKALKPEGFDLFDIAVNGTDATFDNVLNSFVSITAIQVGLVDVLSSIGIHPDGIVGHSVGELGCAYADGTFSAEQAVLAGYWRGRCILESKLPLGAMAAIGLSWDELKARCPPEIIPACHNSADSVTVSGPPDHLSKFVKLLQTEGIFAKEVNSSGVAFHSRYIAEAGPKLRKCLERVIPSPKQRSSRWISSSIPESAWNTALAQSSSAAYHVNNLLSPVLFKEALTHVPENAVVIEIAPHCLLQAILKRSLGPTCTNVGLVKRLHPNNLELYNAGLQPKLNKLHQKVNYPVARGTPMIAPLIEWDHSTEWSVATFADMGSQRSGECIVEVDLGKKEDQYLAGHTIDGRVLFPATGYLTLVWKTLAKLKGKSHEELPVVLENIQFHRATIMPKEGTIKFAINILDGSGEFELCESGSVTVSGRIYVPEDVEKETLELPTTTIPISDSKLLKLSTADIYKDLRLRGYDYSGVFTGILESDNKGVCGELAWENNWISFMDTMLQFSILGQSTRELYLPTRLQRVVINPSKQKQLGENEGVPVHMYRDIGIIKAGGVELRGMKASLAPRRQQVQAAPKLEKYAFVPYDRAGKTQSSTLDSNGREREQALTVSLQVVLENSSGAIKLKVAELAGIRPADSLLAPDVVSILESEPIIHNLHLVIGVDVLPQAIEVLDNLVASLKPGGFVLLEERITEDEDAIHKSGLELVSKQQARDRVFLLLRKAVECECYIACVVPSQWSASVILPVLFPVIGAVEVNKPVVVEVTEKNYSWVDRLKSTLKQSESEGQKVLVLVQGENLSGIVGLINCIKQEPGGSNVRCVFLQDPKTPKFSISDPMYATQLKKDLVMNVYRNGAWGSYRHIRLDDHHDSALLQVEHAYINAMTRGDLASLRWIEGPLSFYCPEQNPNKELCHVYYSPLNFRDVMLASGKLPPDALPGDLAGQDCILGLEFAGRDTSGRRVMGMVPARGLATTILVDPTFLWEVPDKWTLEQASTIPVVYATSYYALVVRGQMRAGNTLLVHAGTGGVGQASIAVALHMGVTVFTTVSSQEKRDYLKKRFPQLTDRSVLSGRLTDVDSRNIANSRDSTFEQHVLTETQGRGVDLVLNSLSEDKLQASVRCLAKDGHFLEIGKYDLSNNNPLGMAVFLKNISFHGILLDALFESDSLAKQEVVRLVNEGIKSGAVQPLPATVFTETQVEQAFRFIGSGKHIGKVVLKIRNEEPEKIVAPTTKVVTAIPRTYMNPEKVYILVGGLGGFGLELANWLILRGATKIVLTSRSGIRTGYQCLSIRRWREMGINIVVSTADCAKGKGALQLIMEASQLGTVGGIFNLAAVLRDAFIENLTEADFKTVCLPKIDATKNLDVASRTHCPELDYFVVFSSISCGRGNAGQSNYGLANSAMERICEARQSVGLPGAAIQWGAIGDVGLILETMGDNDTVVGGTLPQRMSSCLATLDNLLQQPHPVLASMVLAEKRQGASDSGNQVGLLEAVANILGIKDVKTVSAQLTLADLGMDSLMGAEIKQTLERNFDLVLSAQEIRTLTFGRLSELGNCGSEPVTTSTVIDSNGTATPPAQDSSQIQFENVPELMPSEVIVQIPSRAVPDTKSTPIFIVHSIEGVVSALHSLAAELPIPIWGLQCTKDAPLTSIPDLAKYYIKHVKEVQPVGPYCVSGYSFGATVAFEMGLQLESLGEQVSLLLLDGSPAYVSSHTVNYKARHNKHSKQSEEADALTYFISLFKEVDYQKTKAELQALPSWEARLSNSTGILSGTTPYPTDQLAAAAESFYNKLSAADKYQPANKVSGEVTLFRAKDNFVKLGNDYGLSKCEQSRAPSQVKSYSHDNVTSHPFQAVPALDTSFYLKIVQSVH</sequence>
<evidence type="ECO:0000256" key="24">
    <source>
        <dbReference type="ARBA" id="ARBA00023351"/>
    </source>
</evidence>
<evidence type="ECO:0000256" key="46">
    <source>
        <dbReference type="ARBA" id="ARBA00048281"/>
    </source>
</evidence>
<evidence type="ECO:0000256" key="26">
    <source>
        <dbReference type="ARBA" id="ARBA00023388"/>
    </source>
</evidence>
<dbReference type="Pfam" id="PF16197">
    <property type="entry name" value="KAsynt_C_assoc"/>
    <property type="match status" value="1"/>
</dbReference>
<comment type="catalytic activity">
    <reaction evidence="29">
        <text>(3R)-hydroxyoctadecanoyl-[ACP] = (2E)-octadecenoyl-[ACP] + H2O</text>
        <dbReference type="Rhea" id="RHEA:41924"/>
        <dbReference type="Rhea" id="RHEA-COMP:9654"/>
        <dbReference type="Rhea" id="RHEA-COMP:9655"/>
        <dbReference type="ChEBI" id="CHEBI:15377"/>
        <dbReference type="ChEBI" id="CHEBI:78488"/>
        <dbReference type="ChEBI" id="CHEBI:78489"/>
    </reaction>
    <physiologicalReaction direction="left-to-right" evidence="29">
        <dbReference type="Rhea" id="RHEA:41925"/>
    </physiologicalReaction>
</comment>
<comment type="catalytic activity">
    <reaction evidence="58">
        <text>3-oxododecanoyl-[ACP] + NADPH + H(+) = (3R)-hydroxydodecanoyl-[ACP] + NADP(+)</text>
        <dbReference type="Rhea" id="RHEA:41872"/>
        <dbReference type="Rhea" id="RHEA-COMP:9641"/>
        <dbReference type="Rhea" id="RHEA-COMP:9642"/>
        <dbReference type="ChEBI" id="CHEBI:15378"/>
        <dbReference type="ChEBI" id="CHEBI:57783"/>
        <dbReference type="ChEBI" id="CHEBI:58349"/>
        <dbReference type="ChEBI" id="CHEBI:78469"/>
        <dbReference type="ChEBI" id="CHEBI:78470"/>
    </reaction>
    <physiologicalReaction direction="left-to-right" evidence="58">
        <dbReference type="Rhea" id="RHEA:41873"/>
    </physiologicalReaction>
</comment>
<evidence type="ECO:0000256" key="7">
    <source>
        <dbReference type="ARBA" id="ARBA00018769"/>
    </source>
</evidence>
<dbReference type="CDD" id="cd00833">
    <property type="entry name" value="PKS"/>
    <property type="match status" value="1"/>
</dbReference>
<dbReference type="SMART" id="SM00822">
    <property type="entry name" value="PKS_KR"/>
    <property type="match status" value="1"/>
</dbReference>
<evidence type="ECO:0000256" key="39">
    <source>
        <dbReference type="ARBA" id="ARBA00047500"/>
    </source>
</evidence>
<dbReference type="InterPro" id="IPR020806">
    <property type="entry name" value="PKS_PP-bd"/>
</dbReference>
<dbReference type="SUPFAM" id="SSF47336">
    <property type="entry name" value="ACP-like"/>
    <property type="match status" value="1"/>
</dbReference>
<dbReference type="InterPro" id="IPR042104">
    <property type="entry name" value="PKS_dehydratase_sf"/>
</dbReference>
<dbReference type="InterPro" id="IPR014043">
    <property type="entry name" value="Acyl_transferase_dom"/>
</dbReference>
<dbReference type="SMART" id="SM00823">
    <property type="entry name" value="PKS_PP"/>
    <property type="match status" value="1"/>
</dbReference>
<feature type="region of interest" description="C-terminal hotdog fold" evidence="64">
    <location>
        <begin position="1037"/>
        <end position="1178"/>
    </location>
</feature>
<keyword evidence="9" id="KW-0444">Lipid biosynthesis</keyword>
<keyword evidence="12" id="KW-0702">S-nitrosylation</keyword>
<dbReference type="SUPFAM" id="SSF55048">
    <property type="entry name" value="Probable ACP-binding domain of malonyl-CoA ACP transacylase"/>
    <property type="match status" value="1"/>
</dbReference>
<evidence type="ECO:0000256" key="59">
    <source>
        <dbReference type="ARBA" id="ARBA00049414"/>
    </source>
</evidence>
<dbReference type="InterPro" id="IPR009081">
    <property type="entry name" value="PP-bd_ACP"/>
</dbReference>
<keyword evidence="14" id="KW-0276">Fatty acid metabolism</keyword>
<dbReference type="GO" id="GO:0004312">
    <property type="term" value="F:fatty acid synthase activity"/>
    <property type="evidence" value="ECO:0007669"/>
    <property type="project" value="UniProtKB-EC"/>
</dbReference>
<gene>
    <name evidence="68" type="ORF">TMSB3V08_LOCUS7270</name>
</gene>
<evidence type="ECO:0000256" key="50">
    <source>
        <dbReference type="ARBA" id="ARBA00048571"/>
    </source>
</evidence>
<evidence type="ECO:0000256" key="25">
    <source>
        <dbReference type="ARBA" id="ARBA00023373"/>
    </source>
</evidence>
<dbReference type="InterPro" id="IPR014030">
    <property type="entry name" value="Ketoacyl_synth_N"/>
</dbReference>